<dbReference type="EMBL" id="JYDV01002467">
    <property type="protein sequence ID" value="KRY97709.1"/>
    <property type="molecule type" value="Genomic_DNA"/>
</dbReference>
<dbReference type="AlphaFoldDB" id="A0A0V1GHJ6"/>
<gene>
    <name evidence="1" type="ORF">T4C_3237</name>
</gene>
<accession>A0A0V1GHJ6</accession>
<name>A0A0V1GHJ6_TRIPS</name>
<sequence>MPCRDELRVHLRKEKWLNNLSIISKTNIIEFSEFLGTAIGDVQQFHGLHCTCDPNRLK</sequence>
<reference evidence="1 2" key="1">
    <citation type="submission" date="2015-01" db="EMBL/GenBank/DDBJ databases">
        <title>Evolution of Trichinella species and genotypes.</title>
        <authorList>
            <person name="Korhonen P.K."/>
            <person name="Edoardo P."/>
            <person name="Giuseppe L.R."/>
            <person name="Gasser R.B."/>
        </authorList>
    </citation>
    <scope>NUCLEOTIDE SEQUENCE [LARGE SCALE GENOMIC DNA]</scope>
    <source>
        <strain evidence="1">ISS176</strain>
    </source>
</reference>
<dbReference type="Proteomes" id="UP000054826">
    <property type="component" value="Unassembled WGS sequence"/>
</dbReference>
<comment type="caution">
    <text evidence="1">The sequence shown here is derived from an EMBL/GenBank/DDBJ whole genome shotgun (WGS) entry which is preliminary data.</text>
</comment>
<organism evidence="1 2">
    <name type="scientific">Trichinella pseudospiralis</name>
    <name type="common">Parasitic roundworm</name>
    <dbReference type="NCBI Taxonomy" id="6337"/>
    <lineage>
        <taxon>Eukaryota</taxon>
        <taxon>Metazoa</taxon>
        <taxon>Ecdysozoa</taxon>
        <taxon>Nematoda</taxon>
        <taxon>Enoplea</taxon>
        <taxon>Dorylaimia</taxon>
        <taxon>Trichinellida</taxon>
        <taxon>Trichinellidae</taxon>
        <taxon>Trichinella</taxon>
    </lineage>
</organism>
<evidence type="ECO:0000313" key="2">
    <source>
        <dbReference type="Proteomes" id="UP000054826"/>
    </source>
</evidence>
<protein>
    <submittedName>
        <fullName evidence="1">Uncharacterized protein</fullName>
    </submittedName>
</protein>
<evidence type="ECO:0000313" key="1">
    <source>
        <dbReference type="EMBL" id="KRY97709.1"/>
    </source>
</evidence>
<proteinExistence type="predicted"/>